<feature type="chain" id="PRO_5025357086" evidence="1">
    <location>
        <begin position="24"/>
        <end position="123"/>
    </location>
</feature>
<dbReference type="AlphaFoldDB" id="A0A6A4GXD0"/>
<gene>
    <name evidence="2" type="ORF">BT96DRAFT_1002212</name>
</gene>
<sequence length="123" mass="12824">MIFIRSLFTTLGALTGVVSLTSALTLNAPTPLTPGAPIVSGSDVVLTWTLNMTDPGSDPSEFNLAITDPEGDFTFVYGNFSAFAADGAVVTIPGFRPDLTVLFEAVNVSDSTIVYATSPTFQA</sequence>
<evidence type="ECO:0000313" key="2">
    <source>
        <dbReference type="EMBL" id="KAE9390529.1"/>
    </source>
</evidence>
<evidence type="ECO:0000256" key="1">
    <source>
        <dbReference type="SAM" id="SignalP"/>
    </source>
</evidence>
<dbReference type="Proteomes" id="UP000799118">
    <property type="component" value="Unassembled WGS sequence"/>
</dbReference>
<feature type="signal peptide" evidence="1">
    <location>
        <begin position="1"/>
        <end position="23"/>
    </location>
</feature>
<protein>
    <submittedName>
        <fullName evidence="2">Uncharacterized protein</fullName>
    </submittedName>
</protein>
<proteinExistence type="predicted"/>
<dbReference type="OrthoDB" id="5420143at2759"/>
<dbReference type="EMBL" id="ML769655">
    <property type="protein sequence ID" value="KAE9390529.1"/>
    <property type="molecule type" value="Genomic_DNA"/>
</dbReference>
<keyword evidence="3" id="KW-1185">Reference proteome</keyword>
<evidence type="ECO:0000313" key="3">
    <source>
        <dbReference type="Proteomes" id="UP000799118"/>
    </source>
</evidence>
<name>A0A6A4GXD0_9AGAR</name>
<reference evidence="2" key="1">
    <citation type="journal article" date="2019" name="Environ. Microbiol.">
        <title>Fungal ecological strategies reflected in gene transcription - a case study of two litter decomposers.</title>
        <authorList>
            <person name="Barbi F."/>
            <person name="Kohler A."/>
            <person name="Barry K."/>
            <person name="Baskaran P."/>
            <person name="Daum C."/>
            <person name="Fauchery L."/>
            <person name="Ihrmark K."/>
            <person name="Kuo A."/>
            <person name="LaButti K."/>
            <person name="Lipzen A."/>
            <person name="Morin E."/>
            <person name="Grigoriev I.V."/>
            <person name="Henrissat B."/>
            <person name="Lindahl B."/>
            <person name="Martin F."/>
        </authorList>
    </citation>
    <scope>NUCLEOTIDE SEQUENCE</scope>
    <source>
        <strain evidence="2">JB14</strain>
    </source>
</reference>
<keyword evidence="1" id="KW-0732">Signal</keyword>
<accession>A0A6A4GXD0</accession>
<organism evidence="2 3">
    <name type="scientific">Gymnopus androsaceus JB14</name>
    <dbReference type="NCBI Taxonomy" id="1447944"/>
    <lineage>
        <taxon>Eukaryota</taxon>
        <taxon>Fungi</taxon>
        <taxon>Dikarya</taxon>
        <taxon>Basidiomycota</taxon>
        <taxon>Agaricomycotina</taxon>
        <taxon>Agaricomycetes</taxon>
        <taxon>Agaricomycetidae</taxon>
        <taxon>Agaricales</taxon>
        <taxon>Marasmiineae</taxon>
        <taxon>Omphalotaceae</taxon>
        <taxon>Gymnopus</taxon>
    </lineage>
</organism>